<comment type="caution">
    <text evidence="2">The sequence shown here is derived from an EMBL/GenBank/DDBJ whole genome shotgun (WGS) entry which is preliminary data.</text>
</comment>
<dbReference type="InterPro" id="IPR002586">
    <property type="entry name" value="CobQ/CobB/MinD/ParA_Nub-bd_dom"/>
</dbReference>
<organism evidence="2 3">
    <name type="scientific">Mycolicibacillus koreensis</name>
    <dbReference type="NCBI Taxonomy" id="1069220"/>
    <lineage>
        <taxon>Bacteria</taxon>
        <taxon>Bacillati</taxon>
        <taxon>Actinomycetota</taxon>
        <taxon>Actinomycetes</taxon>
        <taxon>Mycobacteriales</taxon>
        <taxon>Mycobacteriaceae</taxon>
        <taxon>Mycolicibacillus</taxon>
    </lineage>
</organism>
<dbReference type="RefSeq" id="WP_085305440.1">
    <property type="nucleotide sequence ID" value="NZ_AP022594.1"/>
</dbReference>
<dbReference type="GO" id="GO:0005829">
    <property type="term" value="C:cytosol"/>
    <property type="evidence" value="ECO:0007669"/>
    <property type="project" value="TreeGrafter"/>
</dbReference>
<dbReference type="GO" id="GO:0051782">
    <property type="term" value="P:negative regulation of cell division"/>
    <property type="evidence" value="ECO:0007669"/>
    <property type="project" value="TreeGrafter"/>
</dbReference>
<reference evidence="2 3" key="1">
    <citation type="submission" date="2017-04" db="EMBL/GenBank/DDBJ databases">
        <title>The new phylogeny of genus Mycobacterium.</title>
        <authorList>
            <person name="Tortoli E."/>
            <person name="Trovato A."/>
            <person name="Cirillo D.M."/>
        </authorList>
    </citation>
    <scope>NUCLEOTIDE SEQUENCE [LARGE SCALE GENOMIC DNA]</scope>
    <source>
        <strain evidence="2 3">KCTC 19819</strain>
    </source>
</reference>
<evidence type="ECO:0000313" key="2">
    <source>
        <dbReference type="EMBL" id="OSC27780.1"/>
    </source>
</evidence>
<keyword evidence="3" id="KW-1185">Reference proteome</keyword>
<dbReference type="GO" id="GO:0016887">
    <property type="term" value="F:ATP hydrolysis activity"/>
    <property type="evidence" value="ECO:0007669"/>
    <property type="project" value="TreeGrafter"/>
</dbReference>
<dbReference type="AlphaFoldDB" id="A0AA91PBP9"/>
<dbReference type="GO" id="GO:0009898">
    <property type="term" value="C:cytoplasmic side of plasma membrane"/>
    <property type="evidence" value="ECO:0007669"/>
    <property type="project" value="TreeGrafter"/>
</dbReference>
<proteinExistence type="predicted"/>
<protein>
    <recommendedName>
        <fullName evidence="1">CobQ/CobB/MinD/ParA nucleotide binding domain-containing protein</fullName>
    </recommendedName>
</protein>
<feature type="domain" description="CobQ/CobB/MinD/ParA nucleotide binding" evidence="1">
    <location>
        <begin position="67"/>
        <end position="185"/>
    </location>
</feature>
<evidence type="ECO:0000313" key="3">
    <source>
        <dbReference type="Proteomes" id="UP000193577"/>
    </source>
</evidence>
<dbReference type="GO" id="GO:0005524">
    <property type="term" value="F:ATP binding"/>
    <property type="evidence" value="ECO:0007669"/>
    <property type="project" value="TreeGrafter"/>
</dbReference>
<sequence length="315" mass="34424">MPPSGTVSPLRIADLVAPRKIPPGGGWRRLCYTASAHRINPGESRRERHYRELRNRIRRHIRKQFVIGVVSGKGGVGKTTLTACLAGVFRQCRPENVVALDAAPGFGTLAARIDENPPGDYAAVLADTEVYGYADIREHLGQNALGLDVLAGDQASDRSRPLDSAMYRGVLTRLRRTHTILVVDTADDLEHPVMAAVLGSLDTLVLVSGLTVDTSLPVTRTVELLRAHGYHELVAGSTVVLNDSRGHVDSDARRYLTERFSQWGATVEFVPYDPHLATGGIIDIEHQLRPATRLRLVEIAAGIADKYIPEADRQP</sequence>
<dbReference type="InterPro" id="IPR027417">
    <property type="entry name" value="P-loop_NTPase"/>
</dbReference>
<dbReference type="PANTHER" id="PTHR43384:SF14">
    <property type="entry name" value="ESX-1 SECRETION-ASSOCIATED PROTEIN ESPI"/>
    <property type="match status" value="1"/>
</dbReference>
<evidence type="ECO:0000259" key="1">
    <source>
        <dbReference type="Pfam" id="PF01656"/>
    </source>
</evidence>
<accession>A0AA91PBP9</accession>
<dbReference type="SUPFAM" id="SSF52540">
    <property type="entry name" value="P-loop containing nucleoside triphosphate hydrolases"/>
    <property type="match status" value="1"/>
</dbReference>
<dbReference type="InterPro" id="IPR050625">
    <property type="entry name" value="ParA/MinD_ATPase"/>
</dbReference>
<dbReference type="EMBL" id="NCXO01000057">
    <property type="protein sequence ID" value="OSC27780.1"/>
    <property type="molecule type" value="Genomic_DNA"/>
</dbReference>
<dbReference type="Proteomes" id="UP000193577">
    <property type="component" value="Unassembled WGS sequence"/>
</dbReference>
<dbReference type="PANTHER" id="PTHR43384">
    <property type="entry name" value="SEPTUM SITE-DETERMINING PROTEIN MIND HOMOLOG, CHLOROPLASTIC-RELATED"/>
    <property type="match status" value="1"/>
</dbReference>
<dbReference type="Pfam" id="PF01656">
    <property type="entry name" value="CbiA"/>
    <property type="match status" value="1"/>
</dbReference>
<name>A0AA91PBP9_9MYCO</name>
<dbReference type="Gene3D" id="3.40.50.300">
    <property type="entry name" value="P-loop containing nucleotide triphosphate hydrolases"/>
    <property type="match status" value="1"/>
</dbReference>
<gene>
    <name evidence="2" type="ORF">B8W67_17920</name>
</gene>